<organism evidence="2 3">
    <name type="scientific">Dorcoceras hygrometricum</name>
    <dbReference type="NCBI Taxonomy" id="472368"/>
    <lineage>
        <taxon>Eukaryota</taxon>
        <taxon>Viridiplantae</taxon>
        <taxon>Streptophyta</taxon>
        <taxon>Embryophyta</taxon>
        <taxon>Tracheophyta</taxon>
        <taxon>Spermatophyta</taxon>
        <taxon>Magnoliopsida</taxon>
        <taxon>eudicotyledons</taxon>
        <taxon>Gunneridae</taxon>
        <taxon>Pentapetalae</taxon>
        <taxon>asterids</taxon>
        <taxon>lamiids</taxon>
        <taxon>Lamiales</taxon>
        <taxon>Gesneriaceae</taxon>
        <taxon>Didymocarpoideae</taxon>
        <taxon>Trichosporeae</taxon>
        <taxon>Loxocarpinae</taxon>
        <taxon>Dorcoceras</taxon>
    </lineage>
</organism>
<accession>A0A2Z7CMT1</accession>
<protein>
    <submittedName>
        <fullName evidence="2">Uncharacterized protein</fullName>
    </submittedName>
</protein>
<dbReference type="OrthoDB" id="1712943at2759"/>
<dbReference type="AlphaFoldDB" id="A0A2Z7CMT1"/>
<gene>
    <name evidence="2" type="ORF">F511_20510</name>
</gene>
<feature type="region of interest" description="Disordered" evidence="1">
    <location>
        <begin position="89"/>
        <end position="124"/>
    </location>
</feature>
<proteinExistence type="predicted"/>
<sequence length="325" mass="36414">MFNSLPTLEKAQPEVGSSGWKSIARHVVSEWPPVALENPEDRVPSVPDRTHNRIRIGSEGWAHGSQSRTSRLLANCSSDEIGSLRADRGTGWERLPRGPSSSIEQSTQNLPKQHKSRKQIRGQPQYEELSKQLNIQHAINQCYECMRAIKDRISRPASQLAIISIEPLYHAQQVSRWKSSIRDLQGPSAHHSSVVFRHDKSVGQHSDDSVELFRHNKSVGQSQRGSQSDVCIAIGSIATLDLPMVVDLIGIYGLKGPYRTLTTTNWFLQALSVIPRGSWGDVARRSYHDPLGVRRCCGCTSMLPVYMARLILLRRSCMPESCPRH</sequence>
<evidence type="ECO:0000256" key="1">
    <source>
        <dbReference type="SAM" id="MobiDB-lite"/>
    </source>
</evidence>
<dbReference type="EMBL" id="KQ995750">
    <property type="protein sequence ID" value="KZV45914.1"/>
    <property type="molecule type" value="Genomic_DNA"/>
</dbReference>
<name>A0A2Z7CMT1_9LAMI</name>
<reference evidence="2 3" key="1">
    <citation type="journal article" date="2015" name="Proc. Natl. Acad. Sci. U.S.A.">
        <title>The resurrection genome of Boea hygrometrica: A blueprint for survival of dehydration.</title>
        <authorList>
            <person name="Xiao L."/>
            <person name="Yang G."/>
            <person name="Zhang L."/>
            <person name="Yang X."/>
            <person name="Zhao S."/>
            <person name="Ji Z."/>
            <person name="Zhou Q."/>
            <person name="Hu M."/>
            <person name="Wang Y."/>
            <person name="Chen M."/>
            <person name="Xu Y."/>
            <person name="Jin H."/>
            <person name="Xiao X."/>
            <person name="Hu G."/>
            <person name="Bao F."/>
            <person name="Hu Y."/>
            <person name="Wan P."/>
            <person name="Li L."/>
            <person name="Deng X."/>
            <person name="Kuang T."/>
            <person name="Xiang C."/>
            <person name="Zhu J.K."/>
            <person name="Oliver M.J."/>
            <person name="He Y."/>
        </authorList>
    </citation>
    <scope>NUCLEOTIDE SEQUENCE [LARGE SCALE GENOMIC DNA]</scope>
    <source>
        <strain evidence="3">cv. XS01</strain>
    </source>
</reference>
<feature type="compositionally biased region" description="Polar residues" evidence="1">
    <location>
        <begin position="99"/>
        <end position="111"/>
    </location>
</feature>
<evidence type="ECO:0000313" key="3">
    <source>
        <dbReference type="Proteomes" id="UP000250235"/>
    </source>
</evidence>
<dbReference type="Proteomes" id="UP000250235">
    <property type="component" value="Unassembled WGS sequence"/>
</dbReference>
<evidence type="ECO:0000313" key="2">
    <source>
        <dbReference type="EMBL" id="KZV45914.1"/>
    </source>
</evidence>
<keyword evidence="3" id="KW-1185">Reference proteome</keyword>